<sequence>MNFSSKTFLVILFSLRPLFGQIISSVDAPKIILENIEFTITYSGEFDTTDSYKLECNGTTFLPNNKGPDQIKFQNLSVPKSGKASFKLLQDGISIDQLTRHSIKPWVSVLPP</sequence>
<name>A0A381T961_9ZZZZ</name>
<organism evidence="1">
    <name type="scientific">marine metagenome</name>
    <dbReference type="NCBI Taxonomy" id="408172"/>
    <lineage>
        <taxon>unclassified sequences</taxon>
        <taxon>metagenomes</taxon>
        <taxon>ecological metagenomes</taxon>
    </lineage>
</organism>
<accession>A0A381T961</accession>
<dbReference type="AlphaFoldDB" id="A0A381T961"/>
<feature type="non-terminal residue" evidence="1">
    <location>
        <position position="112"/>
    </location>
</feature>
<proteinExistence type="predicted"/>
<dbReference type="EMBL" id="UINC01004163">
    <property type="protein sequence ID" value="SVA12279.1"/>
    <property type="molecule type" value="Genomic_DNA"/>
</dbReference>
<reference evidence="1" key="1">
    <citation type="submission" date="2018-05" db="EMBL/GenBank/DDBJ databases">
        <authorList>
            <person name="Lanie J.A."/>
            <person name="Ng W.-L."/>
            <person name="Kazmierczak K.M."/>
            <person name="Andrzejewski T.M."/>
            <person name="Davidsen T.M."/>
            <person name="Wayne K.J."/>
            <person name="Tettelin H."/>
            <person name="Glass J.I."/>
            <person name="Rusch D."/>
            <person name="Podicherti R."/>
            <person name="Tsui H.-C.T."/>
            <person name="Winkler M.E."/>
        </authorList>
    </citation>
    <scope>NUCLEOTIDE SEQUENCE</scope>
</reference>
<protein>
    <submittedName>
        <fullName evidence="1">Uncharacterized protein</fullName>
    </submittedName>
</protein>
<evidence type="ECO:0000313" key="1">
    <source>
        <dbReference type="EMBL" id="SVA12279.1"/>
    </source>
</evidence>
<gene>
    <name evidence="1" type="ORF">METZ01_LOCUS65133</name>
</gene>